<evidence type="ECO:0008006" key="4">
    <source>
        <dbReference type="Google" id="ProtNLM"/>
    </source>
</evidence>
<dbReference type="Gene3D" id="1.10.1330.10">
    <property type="entry name" value="Dockerin domain"/>
    <property type="match status" value="1"/>
</dbReference>
<accession>A0A1F7YH28</accession>
<dbReference type="EMBL" id="MGGI01000016">
    <property type="protein sequence ID" value="OGM26169.1"/>
    <property type="molecule type" value="Genomic_DNA"/>
</dbReference>
<evidence type="ECO:0000313" key="2">
    <source>
        <dbReference type="EMBL" id="OGM26169.1"/>
    </source>
</evidence>
<sequence>MKFIKKIPKLLFALLILVVLPLFLPRDAFAQSARTATMVLSPGTSSVTPGSSVSINVNVNTGTKQISGIQIFADLTGTLPSNLLFTPTVITGLQTAFNQIDTTTSGRKLKVGLITTSPSTPYTTNGSTVTIGRLAFTAPSSGSMLFTFDLANTFILEYPTNSDIWVQPANNTPYATYTFGTGVTPTPTPTRIPTATPTPTTGMLSCSPAFQTININQATTLFASGGQSPYTWSVSPTGNPSFGTGSSFTTSFSSTGLKIVSVSSSDGQTSGCQISVLSPTPTPTAVPTATPTPQVTGTTTVSVKVSQSPDDAEEAISAKTVSLTSGDLELGSDYDVTGTISTPQIVGIRFAGLNIPQGAIITDAYIEFEADEATSRSTSVDIYAENSDNSLVFTTQSGNLSARPKTLTKVSWSNIPAWDTTGVKKTSPNLVSVIQQVVNRSGWKSGNALTMLITGSGKRTARSYDGLTAGPAGAPRLVVTFTTSTVTPSPTGTSCISNNGDSNGDGRIDLIDFTTWLLHYNPQTIVTGGPAVGDFNCSKNVDLIDFTIWLLHYTP</sequence>
<dbReference type="InterPro" id="IPR036439">
    <property type="entry name" value="Dockerin_dom_sf"/>
</dbReference>
<reference evidence="2 3" key="1">
    <citation type="journal article" date="2016" name="Nat. Commun.">
        <title>Thousands of microbial genomes shed light on interconnected biogeochemical processes in an aquifer system.</title>
        <authorList>
            <person name="Anantharaman K."/>
            <person name="Brown C.T."/>
            <person name="Hug L.A."/>
            <person name="Sharon I."/>
            <person name="Castelle C.J."/>
            <person name="Probst A.J."/>
            <person name="Thomas B.C."/>
            <person name="Singh A."/>
            <person name="Wilkins M.J."/>
            <person name="Karaoz U."/>
            <person name="Brodie E.L."/>
            <person name="Williams K.H."/>
            <person name="Hubbard S.S."/>
            <person name="Banfield J.F."/>
        </authorList>
    </citation>
    <scope>NUCLEOTIDE SEQUENCE [LARGE SCALE GENOMIC DNA]</scope>
</reference>
<organism evidence="2 3">
    <name type="scientific">Candidatus Woesebacteria bacterium RIFCSPHIGHO2_01_FULL_39_28</name>
    <dbReference type="NCBI Taxonomy" id="1802496"/>
    <lineage>
        <taxon>Bacteria</taxon>
        <taxon>Candidatus Woeseibacteriota</taxon>
    </lineage>
</organism>
<feature type="signal peptide" evidence="1">
    <location>
        <begin position="1"/>
        <end position="30"/>
    </location>
</feature>
<gene>
    <name evidence="2" type="ORF">A2627_03970</name>
</gene>
<feature type="chain" id="PRO_5009533800" description="Dockerin domain-containing protein" evidence="1">
    <location>
        <begin position="31"/>
        <end position="555"/>
    </location>
</feature>
<proteinExistence type="predicted"/>
<dbReference type="Proteomes" id="UP000178851">
    <property type="component" value="Unassembled WGS sequence"/>
</dbReference>
<evidence type="ECO:0000256" key="1">
    <source>
        <dbReference type="SAM" id="SignalP"/>
    </source>
</evidence>
<protein>
    <recommendedName>
        <fullName evidence="4">Dockerin domain-containing protein</fullName>
    </recommendedName>
</protein>
<dbReference type="SUPFAM" id="SSF63446">
    <property type="entry name" value="Type I dockerin domain"/>
    <property type="match status" value="1"/>
</dbReference>
<name>A0A1F7YH28_9BACT</name>
<dbReference type="GO" id="GO:0000272">
    <property type="term" value="P:polysaccharide catabolic process"/>
    <property type="evidence" value="ECO:0007669"/>
    <property type="project" value="InterPro"/>
</dbReference>
<dbReference type="PROSITE" id="PS00018">
    <property type="entry name" value="EF_HAND_1"/>
    <property type="match status" value="1"/>
</dbReference>
<comment type="caution">
    <text evidence="2">The sequence shown here is derived from an EMBL/GenBank/DDBJ whole genome shotgun (WGS) entry which is preliminary data.</text>
</comment>
<keyword evidence="1" id="KW-0732">Signal</keyword>
<dbReference type="InterPro" id="IPR018247">
    <property type="entry name" value="EF_Hand_1_Ca_BS"/>
</dbReference>
<dbReference type="AlphaFoldDB" id="A0A1F7YH28"/>
<evidence type="ECO:0000313" key="3">
    <source>
        <dbReference type="Proteomes" id="UP000178851"/>
    </source>
</evidence>